<dbReference type="EMBL" id="ASHM01061863">
    <property type="protein sequence ID" value="PNX90120.1"/>
    <property type="molecule type" value="Genomic_DNA"/>
</dbReference>
<organism evidence="2 3">
    <name type="scientific">Trifolium pratense</name>
    <name type="common">Red clover</name>
    <dbReference type="NCBI Taxonomy" id="57577"/>
    <lineage>
        <taxon>Eukaryota</taxon>
        <taxon>Viridiplantae</taxon>
        <taxon>Streptophyta</taxon>
        <taxon>Embryophyta</taxon>
        <taxon>Tracheophyta</taxon>
        <taxon>Spermatophyta</taxon>
        <taxon>Magnoliopsida</taxon>
        <taxon>eudicotyledons</taxon>
        <taxon>Gunneridae</taxon>
        <taxon>Pentapetalae</taxon>
        <taxon>rosids</taxon>
        <taxon>fabids</taxon>
        <taxon>Fabales</taxon>
        <taxon>Fabaceae</taxon>
        <taxon>Papilionoideae</taxon>
        <taxon>50 kb inversion clade</taxon>
        <taxon>NPAAA clade</taxon>
        <taxon>Hologalegina</taxon>
        <taxon>IRL clade</taxon>
        <taxon>Trifolieae</taxon>
        <taxon>Trifolium</taxon>
    </lineage>
</organism>
<gene>
    <name evidence="2" type="primary">GTPase OBG</name>
    <name evidence="2" type="ORF">L195_g046243</name>
</gene>
<dbReference type="SUPFAM" id="SSF82051">
    <property type="entry name" value="Obg GTP-binding protein N-terminal domain"/>
    <property type="match status" value="1"/>
</dbReference>
<reference evidence="2 3" key="2">
    <citation type="journal article" date="2017" name="Front. Plant Sci.">
        <title>Gene Classification and Mining of Molecular Markers Useful in Red Clover (Trifolium pratense) Breeding.</title>
        <authorList>
            <person name="Istvanek J."/>
            <person name="Dluhosova J."/>
            <person name="Dluhos P."/>
            <person name="Patkova L."/>
            <person name="Nedelnik J."/>
            <person name="Repkova J."/>
        </authorList>
    </citation>
    <scope>NUCLEOTIDE SEQUENCE [LARGE SCALE GENOMIC DNA]</scope>
    <source>
        <strain evidence="3">cv. Tatra</strain>
        <tissue evidence="2">Young leaves</tissue>
    </source>
</reference>
<dbReference type="AlphaFoldDB" id="A0A2K3MH43"/>
<proteinExistence type="predicted"/>
<reference evidence="2 3" key="1">
    <citation type="journal article" date="2014" name="Am. J. Bot.">
        <title>Genome assembly and annotation for red clover (Trifolium pratense; Fabaceae).</title>
        <authorList>
            <person name="Istvanek J."/>
            <person name="Jaros M."/>
            <person name="Krenek A."/>
            <person name="Repkova J."/>
        </authorList>
    </citation>
    <scope>NUCLEOTIDE SEQUENCE [LARGE SCALE GENOMIC DNA]</scope>
    <source>
        <strain evidence="3">cv. Tatra</strain>
        <tissue evidence="2">Young leaves</tissue>
    </source>
</reference>
<dbReference type="InterPro" id="IPR036726">
    <property type="entry name" value="GTP1_OBG_dom_sf"/>
</dbReference>
<evidence type="ECO:0000259" key="1">
    <source>
        <dbReference type="PROSITE" id="PS51883"/>
    </source>
</evidence>
<protein>
    <submittedName>
        <fullName evidence="2">GTPase OBG</fullName>
    </submittedName>
</protein>
<comment type="caution">
    <text evidence="2">The sequence shown here is derived from an EMBL/GenBank/DDBJ whole genome shotgun (WGS) entry which is preliminary data.</text>
</comment>
<feature type="domain" description="Obg" evidence="1">
    <location>
        <begin position="1"/>
        <end position="67"/>
    </location>
</feature>
<dbReference type="PROSITE" id="PS51883">
    <property type="entry name" value="OBG"/>
    <property type="match status" value="1"/>
</dbReference>
<dbReference type="GO" id="GO:0042254">
    <property type="term" value="P:ribosome biogenesis"/>
    <property type="evidence" value="ECO:0007669"/>
    <property type="project" value="UniProtKB-UniRule"/>
</dbReference>
<dbReference type="STRING" id="57577.A0A2K3MH43"/>
<evidence type="ECO:0000313" key="3">
    <source>
        <dbReference type="Proteomes" id="UP000236291"/>
    </source>
</evidence>
<accession>A0A2K3MH43</accession>
<dbReference type="Gene3D" id="2.70.210.12">
    <property type="entry name" value="GTP1/OBG domain"/>
    <property type="match status" value="1"/>
</dbReference>
<evidence type="ECO:0000313" key="2">
    <source>
        <dbReference type="EMBL" id="PNX90120.1"/>
    </source>
</evidence>
<feature type="non-terminal residue" evidence="2">
    <location>
        <position position="1"/>
    </location>
</feature>
<dbReference type="InterPro" id="IPR006169">
    <property type="entry name" value="GTP1_OBG_dom"/>
</dbReference>
<sequence>GTVVKSKRGKMLADLARPGDEVLVARGGQGGISLLEMPRNNRKKTTSLTTNVMRDDSDKGIAFVLSV</sequence>
<name>A0A2K3MH43_TRIPR</name>
<dbReference type="Proteomes" id="UP000236291">
    <property type="component" value="Unassembled WGS sequence"/>
</dbReference>